<reference evidence="2 3" key="1">
    <citation type="journal article" date="2021" name="Nat. Plants">
        <title>The Taxus genome provides insights into paclitaxel biosynthesis.</title>
        <authorList>
            <person name="Xiong X."/>
            <person name="Gou J."/>
            <person name="Liao Q."/>
            <person name="Li Y."/>
            <person name="Zhou Q."/>
            <person name="Bi G."/>
            <person name="Li C."/>
            <person name="Du R."/>
            <person name="Wang X."/>
            <person name="Sun T."/>
            <person name="Guo L."/>
            <person name="Liang H."/>
            <person name="Lu P."/>
            <person name="Wu Y."/>
            <person name="Zhang Z."/>
            <person name="Ro D.K."/>
            <person name="Shang Y."/>
            <person name="Huang S."/>
            <person name="Yan J."/>
        </authorList>
    </citation>
    <scope>NUCLEOTIDE SEQUENCE [LARGE SCALE GENOMIC DNA]</scope>
    <source>
        <strain evidence="2">Ta-2019</strain>
    </source>
</reference>
<name>A0AA38LGT6_TAXCH</name>
<dbReference type="EMBL" id="JAHRHJ020000003">
    <property type="protein sequence ID" value="KAH9321800.1"/>
    <property type="molecule type" value="Genomic_DNA"/>
</dbReference>
<evidence type="ECO:0000313" key="2">
    <source>
        <dbReference type="EMBL" id="KAH9321800.1"/>
    </source>
</evidence>
<feature type="compositionally biased region" description="Basic and acidic residues" evidence="1">
    <location>
        <begin position="95"/>
        <end position="111"/>
    </location>
</feature>
<comment type="caution">
    <text evidence="2">The sequence shown here is derived from an EMBL/GenBank/DDBJ whole genome shotgun (WGS) entry which is preliminary data.</text>
</comment>
<evidence type="ECO:0000256" key="1">
    <source>
        <dbReference type="SAM" id="MobiDB-lite"/>
    </source>
</evidence>
<feature type="non-terminal residue" evidence="2">
    <location>
        <position position="1"/>
    </location>
</feature>
<feature type="non-terminal residue" evidence="2">
    <location>
        <position position="118"/>
    </location>
</feature>
<protein>
    <submittedName>
        <fullName evidence="2">Uncharacterized protein</fullName>
    </submittedName>
</protein>
<sequence>TATSDPPYDLCKEVLDDSLIDYMLGIDNRSHVHTNSSPSQTTYIVPSHESPTFDLVSHHSSHTSSHTPSYYVDDPIDSMINDIITSESLGDVNDTADRHDSPTFNSIERESLSPLSLE</sequence>
<gene>
    <name evidence="2" type="ORF">KI387_016439</name>
</gene>
<organism evidence="2 3">
    <name type="scientific">Taxus chinensis</name>
    <name type="common">Chinese yew</name>
    <name type="synonym">Taxus wallichiana var. chinensis</name>
    <dbReference type="NCBI Taxonomy" id="29808"/>
    <lineage>
        <taxon>Eukaryota</taxon>
        <taxon>Viridiplantae</taxon>
        <taxon>Streptophyta</taxon>
        <taxon>Embryophyta</taxon>
        <taxon>Tracheophyta</taxon>
        <taxon>Spermatophyta</taxon>
        <taxon>Pinopsida</taxon>
        <taxon>Pinidae</taxon>
        <taxon>Conifers II</taxon>
        <taxon>Cupressales</taxon>
        <taxon>Taxaceae</taxon>
        <taxon>Taxus</taxon>
    </lineage>
</organism>
<dbReference type="Proteomes" id="UP000824469">
    <property type="component" value="Unassembled WGS sequence"/>
</dbReference>
<proteinExistence type="predicted"/>
<feature type="region of interest" description="Disordered" evidence="1">
    <location>
        <begin position="87"/>
        <end position="118"/>
    </location>
</feature>
<keyword evidence="3" id="KW-1185">Reference proteome</keyword>
<evidence type="ECO:0000313" key="3">
    <source>
        <dbReference type="Proteomes" id="UP000824469"/>
    </source>
</evidence>
<accession>A0AA38LGT6</accession>
<dbReference type="AlphaFoldDB" id="A0AA38LGT6"/>